<dbReference type="AlphaFoldDB" id="I4DT06"/>
<keyword evidence="8 14" id="KW-0012">Acyltransferase</keyword>
<name>I4DT06_9ACTN</name>
<evidence type="ECO:0000259" key="12">
    <source>
        <dbReference type="Pfam" id="PF16911"/>
    </source>
</evidence>
<dbReference type="Proteomes" id="UP001500063">
    <property type="component" value="Unassembled WGS sequence"/>
</dbReference>
<evidence type="ECO:0000256" key="1">
    <source>
        <dbReference type="ARBA" id="ARBA00000026"/>
    </source>
</evidence>
<evidence type="ECO:0000313" key="14">
    <source>
        <dbReference type="EMBL" id="BAM21046.1"/>
    </source>
</evidence>
<dbReference type="EMBL" id="AB727666">
    <property type="protein sequence ID" value="BAM21046.1"/>
    <property type="molecule type" value="Genomic_DNA"/>
</dbReference>
<evidence type="ECO:0000313" key="15">
    <source>
        <dbReference type="EMBL" id="GAA0342840.1"/>
    </source>
</evidence>
<dbReference type="EMBL" id="BAAABW010000010">
    <property type="protein sequence ID" value="GAA0342840.1"/>
    <property type="molecule type" value="Genomic_DNA"/>
</dbReference>
<evidence type="ECO:0000256" key="5">
    <source>
        <dbReference type="ARBA" id="ARBA00012866"/>
    </source>
</evidence>
<evidence type="ECO:0000256" key="7">
    <source>
        <dbReference type="ARBA" id="ARBA00022679"/>
    </source>
</evidence>
<gene>
    <name evidence="14" type="primary">Ant2B</name>
    <name evidence="13" type="synonym">antB</name>
    <name evidence="15" type="ORF">GCM10010319_18680</name>
</gene>
<reference evidence="14" key="2">
    <citation type="submission" date="2012-06" db="EMBL/GenBank/DDBJ databases">
        <title>Biosynthetic Pathway for Highly Structural Diversity of a Common Dilactone Core in Antimycin Production.</title>
        <authorList>
            <person name="Yan Y."/>
            <person name="Zhang L."/>
            <person name="Ito T."/>
            <person name="Qu X."/>
            <person name="Asakawa Y."/>
            <person name="Awakawa T."/>
            <person name="Abe I."/>
            <person name="Liu W."/>
        </authorList>
    </citation>
    <scope>NUCLEOTIDE SEQUENCE</scope>
    <source>
        <strain evidence="14">NBRC 12747</strain>
    </source>
</reference>
<evidence type="ECO:0000256" key="3">
    <source>
        <dbReference type="ARBA" id="ARBA00001907"/>
    </source>
</evidence>
<comment type="catalytic activity">
    <reaction evidence="1">
        <text>2 a mycocerosyl-[mycocerosic acid synthase] + a phthiocerol = a dimycocerosyl phthiocerol + 2 holo-[mycocerosic acid synthase].</text>
        <dbReference type="EC" id="2.3.1.282"/>
    </reaction>
</comment>
<reference evidence="13" key="1">
    <citation type="journal article" date="2012" name="Org. Lett.">
        <title>Biosynthetic pathway for high structural diversity of a common dilactone core in antimycin production.</title>
        <authorList>
            <person name="Yan Y."/>
            <person name="Zhang L."/>
            <person name="Ito T."/>
            <person name="Qu X."/>
            <person name="Asakawa Y."/>
            <person name="Awakawa T."/>
            <person name="Abe I."/>
            <person name="Liu W."/>
        </authorList>
    </citation>
    <scope>NUCLEOTIDE SEQUENCE</scope>
    <source>
        <strain evidence="13">NBRC 12747</strain>
    </source>
</reference>
<dbReference type="Gene3D" id="3.30.559.30">
    <property type="entry name" value="Nonribosomal peptide synthetase, condensation domain"/>
    <property type="match status" value="1"/>
</dbReference>
<dbReference type="EC" id="2.3.1.282" evidence="5"/>
<comment type="similarity">
    <text evidence="4">Belongs to the acyltransferase PapA5 family.</text>
</comment>
<dbReference type="SUPFAM" id="SSF52777">
    <property type="entry name" value="CoA-dependent acyltransferases"/>
    <property type="match status" value="2"/>
</dbReference>
<evidence type="ECO:0000256" key="10">
    <source>
        <dbReference type="ARBA" id="ARBA00032317"/>
    </source>
</evidence>
<dbReference type="InterPro" id="IPR052058">
    <property type="entry name" value="Alcohol_O-acetyltransferase"/>
</dbReference>
<organism evidence="14">
    <name type="scientific">Streptomyces blastmyceticus</name>
    <dbReference type="NCBI Taxonomy" id="68180"/>
    <lineage>
        <taxon>Bacteria</taxon>
        <taxon>Bacillati</taxon>
        <taxon>Actinomycetota</taxon>
        <taxon>Actinomycetes</taxon>
        <taxon>Kitasatosporales</taxon>
        <taxon>Streptomycetaceae</taxon>
        <taxon>Streptomyces</taxon>
    </lineage>
</organism>
<evidence type="ECO:0000256" key="4">
    <source>
        <dbReference type="ARBA" id="ARBA00006558"/>
    </source>
</evidence>
<dbReference type="Gene3D" id="3.30.559.10">
    <property type="entry name" value="Chloramphenicol acetyltransferase-like domain"/>
    <property type="match status" value="1"/>
</dbReference>
<dbReference type="EMBL" id="JX137118">
    <property type="protein sequence ID" value="AGG37763.1"/>
    <property type="molecule type" value="Genomic_DNA"/>
</dbReference>
<comment type="catalytic activity">
    <reaction evidence="3">
        <text>2 a mycocerosyl-[mycocerosic acid synthase] + a phthiodiolone = a dimycocerosyl phthiodiolone + 2 holo-[mycocerosic acid synthase].</text>
        <dbReference type="EC" id="2.3.1.282"/>
    </reaction>
</comment>
<evidence type="ECO:0000256" key="9">
    <source>
        <dbReference type="ARBA" id="ARBA00030465"/>
    </source>
</evidence>
<reference evidence="15" key="4">
    <citation type="submission" date="2023-12" db="EMBL/GenBank/DDBJ databases">
        <authorList>
            <person name="Sun Q."/>
            <person name="Inoue M."/>
        </authorList>
    </citation>
    <scope>NUCLEOTIDE SEQUENCE</scope>
    <source>
        <strain evidence="15">JCM 4565</strain>
    </source>
</reference>
<protein>
    <recommendedName>
        <fullName evidence="6">Phthiocerol/phthiodiolone dimycocerosyl transferase</fullName>
        <ecNumber evidence="5">2.3.1.282</ecNumber>
    </recommendedName>
    <alternativeName>
        <fullName evidence="11">Acyltransferase PapA5</fullName>
    </alternativeName>
    <alternativeName>
        <fullName evidence="9">Phthiocerol/phthiodiolone O-acyltransferase</fullName>
    </alternativeName>
    <alternativeName>
        <fullName evidence="10">Polyketide synthase-associated protein A5</fullName>
    </alternativeName>
</protein>
<keyword evidence="16" id="KW-1185">Reference proteome</keyword>
<dbReference type="Pfam" id="PF16911">
    <property type="entry name" value="PapA_C"/>
    <property type="match status" value="1"/>
</dbReference>
<evidence type="ECO:0000313" key="16">
    <source>
        <dbReference type="Proteomes" id="UP001500063"/>
    </source>
</evidence>
<dbReference type="PANTHER" id="PTHR28037">
    <property type="entry name" value="ALCOHOL O-ACETYLTRANSFERASE 1-RELATED"/>
    <property type="match status" value="1"/>
</dbReference>
<evidence type="ECO:0000313" key="13">
    <source>
        <dbReference type="EMBL" id="AGG37763.1"/>
    </source>
</evidence>
<accession>I4DT06</accession>
<evidence type="ECO:0000256" key="2">
    <source>
        <dbReference type="ARBA" id="ARBA00000625"/>
    </source>
</evidence>
<comment type="catalytic activity">
    <reaction evidence="2">
        <text>2 a mycocerosyl-[mycocerosic acid synthase] + a phenolphthiocerol = a dimycocerosyl phenolphthiocerol + 2 holo-[mycocerosic acid synthase].</text>
        <dbReference type="EC" id="2.3.1.282"/>
    </reaction>
</comment>
<dbReference type="RefSeq" id="WP_344117298.1">
    <property type="nucleotide sequence ID" value="NZ_BAAABW010000010.1"/>
</dbReference>
<dbReference type="GO" id="GO:0016746">
    <property type="term" value="F:acyltransferase activity"/>
    <property type="evidence" value="ECO:0007669"/>
    <property type="project" value="UniProtKB-KW"/>
</dbReference>
<sequence length="426" mass="45680">MHRKLCPAETLYVAQRSRAVLSCTVRGDLDEKLLAAAFAAKVAEHPSLRSRIGQEGDAYALRPLDEADLPRLVVRPGGPTALMDEHNTPLPDGGPLVRAALLRGGSEHTVVLSVDHTITDGHSAIALYDALWRTYAALADGKAAAPATGAYDWPAPATDLLPPADPEETERYLARRTERTRRLPITALPYAAAGTRRPEGEHKVAVQRVLLRPEETTALLGHSKATGVSVHGLVSAALLKAVRRGIGSDGTKALGCMSPVDLRSRVTPPLRREVMVPAVTSCLDVVDVADDTDPLELGRQVTANLHGAIERSEFIHETRILAQVIRNPALLATSVIVTNMGRVPAPPAPRGLELTDVRLIPVRDNYYPQAGRGPVMGCVVSFDGRLAIELPYSTECFGHDQIREIRDDVHTALLAFAAHGEAAVAG</sequence>
<keyword evidence="7 14" id="KW-0808">Transferase</keyword>
<evidence type="ECO:0000256" key="6">
    <source>
        <dbReference type="ARBA" id="ARBA00013449"/>
    </source>
</evidence>
<feature type="domain" description="Phthiocerol/phthiodiolone dimycocerosyl transferase C-terminal" evidence="12">
    <location>
        <begin position="202"/>
        <end position="390"/>
    </location>
</feature>
<dbReference type="InterPro" id="IPR031641">
    <property type="entry name" value="PapA_C"/>
</dbReference>
<evidence type="ECO:0000256" key="11">
    <source>
        <dbReference type="ARBA" id="ARBA00033407"/>
    </source>
</evidence>
<evidence type="ECO:0000256" key="8">
    <source>
        <dbReference type="ARBA" id="ARBA00023315"/>
    </source>
</evidence>
<reference evidence="15 16" key="3">
    <citation type="journal article" date="2019" name="Int. J. Syst. Evol. Microbiol.">
        <title>The Global Catalogue of Microorganisms (GCM) 10K type strain sequencing project: providing services to taxonomists for standard genome sequencing and annotation.</title>
        <authorList>
            <consortium name="The Broad Institute Genomics Platform"/>
            <consortium name="The Broad Institute Genome Sequencing Center for Infectious Disease"/>
            <person name="Wu L."/>
            <person name="Ma J."/>
        </authorList>
    </citation>
    <scope>NUCLEOTIDE SEQUENCE [LARGE SCALE GENOMIC DNA]</scope>
    <source>
        <strain evidence="15 16">JCM 4565</strain>
    </source>
</reference>
<proteinExistence type="inferred from homology"/>
<dbReference type="InterPro" id="IPR023213">
    <property type="entry name" value="CAT-like_dom_sf"/>
</dbReference>
<dbReference type="PANTHER" id="PTHR28037:SF1">
    <property type="entry name" value="ALCOHOL O-ACETYLTRANSFERASE 1-RELATED"/>
    <property type="match status" value="1"/>
</dbReference>